<dbReference type="AlphaFoldDB" id="A0A7S0A1F0"/>
<proteinExistence type="predicted"/>
<reference evidence="2" key="1">
    <citation type="submission" date="2021-01" db="EMBL/GenBank/DDBJ databases">
        <authorList>
            <person name="Corre E."/>
            <person name="Pelletier E."/>
            <person name="Niang G."/>
            <person name="Scheremetjew M."/>
            <person name="Finn R."/>
            <person name="Kale V."/>
            <person name="Holt S."/>
            <person name="Cochrane G."/>
            <person name="Meng A."/>
            <person name="Brown T."/>
            <person name="Cohen L."/>
        </authorList>
    </citation>
    <scope>NUCLEOTIDE SEQUENCE</scope>
    <source>
        <strain evidence="2">Pbaha01</strain>
    </source>
</reference>
<keyword evidence="1" id="KW-0812">Transmembrane</keyword>
<evidence type="ECO:0000313" key="2">
    <source>
        <dbReference type="EMBL" id="CAD8349792.1"/>
    </source>
</evidence>
<feature type="transmembrane region" description="Helical" evidence="1">
    <location>
        <begin position="7"/>
        <end position="26"/>
    </location>
</feature>
<organism evidence="2">
    <name type="scientific">Pyrodinium bahamense</name>
    <dbReference type="NCBI Taxonomy" id="73915"/>
    <lineage>
        <taxon>Eukaryota</taxon>
        <taxon>Sar</taxon>
        <taxon>Alveolata</taxon>
        <taxon>Dinophyceae</taxon>
        <taxon>Gonyaulacales</taxon>
        <taxon>Pyrocystaceae</taxon>
        <taxon>Pyrodinium</taxon>
    </lineage>
</organism>
<keyword evidence="1" id="KW-0472">Membrane</keyword>
<feature type="transmembrane region" description="Helical" evidence="1">
    <location>
        <begin position="192"/>
        <end position="217"/>
    </location>
</feature>
<sequence length="241" mass="25919">MASKVTCVTATAVFLALLLMNALFLIKNEKVGETPVPIKAALGKTVVFPYVAEVAALLALILCCCICKFPSSLCIALASLCTLTSLSATVVVIAQLKVILEKILPYVWKVYPKQCHEIPHVETFGHVLHEGCAHECAYSFSALMSAAVKAVKEGTLSSVLSEMTPDATCIDAPNWGSIQKLVDLAPELWKDALMFLLPAAVLLAIAFLGTLFMCCCLEKASARERRSRTHVEPLLKAEPAA</sequence>
<dbReference type="EMBL" id="HBEG01009347">
    <property type="protein sequence ID" value="CAD8349792.1"/>
    <property type="molecule type" value="Transcribed_RNA"/>
</dbReference>
<keyword evidence="1" id="KW-1133">Transmembrane helix</keyword>
<protein>
    <recommendedName>
        <fullName evidence="3">Transmembrane protein</fullName>
    </recommendedName>
</protein>
<name>A0A7S0A1F0_9DINO</name>
<evidence type="ECO:0000256" key="1">
    <source>
        <dbReference type="SAM" id="Phobius"/>
    </source>
</evidence>
<feature type="transmembrane region" description="Helical" evidence="1">
    <location>
        <begin position="73"/>
        <end position="96"/>
    </location>
</feature>
<evidence type="ECO:0008006" key="3">
    <source>
        <dbReference type="Google" id="ProtNLM"/>
    </source>
</evidence>
<feature type="transmembrane region" description="Helical" evidence="1">
    <location>
        <begin position="46"/>
        <end position="66"/>
    </location>
</feature>
<gene>
    <name evidence="2" type="ORF">PBAH0796_LOCUS5530</name>
</gene>
<accession>A0A7S0A1F0</accession>